<keyword evidence="4" id="KW-1185">Reference proteome</keyword>
<gene>
    <name evidence="3" type="ORF">SAMN06265360_11553</name>
</gene>
<accession>A0A238YGC6</accession>
<dbReference type="InterPro" id="IPR050570">
    <property type="entry name" value="Cell_wall_metabolism_enzyme"/>
</dbReference>
<dbReference type="Gene3D" id="2.30.30.40">
    <property type="entry name" value="SH3 Domains"/>
    <property type="match status" value="2"/>
</dbReference>
<dbReference type="SUPFAM" id="SSF51261">
    <property type="entry name" value="Duplicated hybrid motif"/>
    <property type="match status" value="1"/>
</dbReference>
<name>A0A238YGC6_9PSEU</name>
<dbReference type="CDD" id="cd12797">
    <property type="entry name" value="M23_peptidase"/>
    <property type="match status" value="1"/>
</dbReference>
<feature type="domain" description="M23ase beta-sheet core" evidence="2">
    <location>
        <begin position="79"/>
        <end position="174"/>
    </location>
</feature>
<dbReference type="GO" id="GO:0004222">
    <property type="term" value="F:metalloendopeptidase activity"/>
    <property type="evidence" value="ECO:0007669"/>
    <property type="project" value="TreeGrafter"/>
</dbReference>
<evidence type="ECO:0000259" key="2">
    <source>
        <dbReference type="Pfam" id="PF01551"/>
    </source>
</evidence>
<sequence>MTAMPTDLRRTVSAIVVAAFMFIAGTANTAGTAAAGDAIRPANHTSASEGTGRAFVWPTTGWIAANDTYVGGVHHPGAADIAAPHGTPVRAARAGRVVSTGWSDVSGWYVRIEHTAAGSYHYLTSYTHLLEEPRVREGDVVSATIGGGTVLGHGSRTGNANMSGPHTHFSIRRVDKVTGRIEQLSIPGLTIGSWVDSGDHIPGAYSGLTPIPVEPARPFDVRVTERRGLGMYGSTRRRGDDYLGAIPRGTVVTVTGSERGQYRVRHEGRTGWVAHSGTRPAGSTATGVRVTTRYATVNVRRSPGGPVIGVVRGGTRLTGFGTGESGTWNRVQWRCTPTTNRSGVAADRGRETGGCPGLSSTQSMKYGWVSSGVSYPTSYFPTRTRVSGVTIYGDAVVDGLSRPDNDVTLGSLGIRSWVTVTGSRNGWYRIDYGGTRGWIRGWLTAGRQ</sequence>
<dbReference type="InterPro" id="IPR011055">
    <property type="entry name" value="Dup_hybrid_motif"/>
</dbReference>
<dbReference type="Pfam" id="PF01551">
    <property type="entry name" value="Peptidase_M23"/>
    <property type="match status" value="1"/>
</dbReference>
<protein>
    <submittedName>
        <fullName evidence="3">Peptidase family M23</fullName>
    </submittedName>
</protein>
<dbReference type="Proteomes" id="UP000198348">
    <property type="component" value="Unassembled WGS sequence"/>
</dbReference>
<dbReference type="Gene3D" id="2.70.70.10">
    <property type="entry name" value="Glucose Permease (Domain IIA)"/>
    <property type="match status" value="1"/>
</dbReference>
<dbReference type="EMBL" id="FZNW01000015">
    <property type="protein sequence ID" value="SNR70306.1"/>
    <property type="molecule type" value="Genomic_DNA"/>
</dbReference>
<evidence type="ECO:0000256" key="1">
    <source>
        <dbReference type="SAM" id="SignalP"/>
    </source>
</evidence>
<dbReference type="PANTHER" id="PTHR21666">
    <property type="entry name" value="PEPTIDASE-RELATED"/>
    <property type="match status" value="1"/>
</dbReference>
<reference evidence="3 4" key="1">
    <citation type="submission" date="2017-06" db="EMBL/GenBank/DDBJ databases">
        <authorList>
            <person name="Kim H.J."/>
            <person name="Triplett B.A."/>
        </authorList>
    </citation>
    <scope>NUCLEOTIDE SEQUENCE [LARGE SCALE GENOMIC DNA]</scope>
    <source>
        <strain evidence="3 4">DSM 45207</strain>
    </source>
</reference>
<organism evidence="3 4">
    <name type="scientific">Haloechinothrix alba</name>
    <dbReference type="NCBI Taxonomy" id="664784"/>
    <lineage>
        <taxon>Bacteria</taxon>
        <taxon>Bacillati</taxon>
        <taxon>Actinomycetota</taxon>
        <taxon>Actinomycetes</taxon>
        <taxon>Pseudonocardiales</taxon>
        <taxon>Pseudonocardiaceae</taxon>
        <taxon>Haloechinothrix</taxon>
    </lineage>
</organism>
<proteinExistence type="predicted"/>
<feature type="chain" id="PRO_5038938221" evidence="1">
    <location>
        <begin position="30"/>
        <end position="448"/>
    </location>
</feature>
<feature type="signal peptide" evidence="1">
    <location>
        <begin position="1"/>
        <end position="29"/>
    </location>
</feature>
<keyword evidence="1" id="KW-0732">Signal</keyword>
<dbReference type="AlphaFoldDB" id="A0A238YGC6"/>
<evidence type="ECO:0000313" key="3">
    <source>
        <dbReference type="EMBL" id="SNR70306.1"/>
    </source>
</evidence>
<dbReference type="PANTHER" id="PTHR21666:SF294">
    <property type="entry name" value="PEPTIDASE M23"/>
    <property type="match status" value="1"/>
</dbReference>
<dbReference type="InterPro" id="IPR016047">
    <property type="entry name" value="M23ase_b-sheet_dom"/>
</dbReference>
<evidence type="ECO:0000313" key="4">
    <source>
        <dbReference type="Proteomes" id="UP000198348"/>
    </source>
</evidence>